<proteinExistence type="predicted"/>
<dbReference type="PANTHER" id="PTHR21064">
    <property type="entry name" value="AMINOGLYCOSIDE PHOSPHOTRANSFERASE DOMAIN-CONTAINING PROTEIN-RELATED"/>
    <property type="match status" value="1"/>
</dbReference>
<sequence>MTTPLTGIAAGFRPVYNIQQITPFGSGHINTSYLVKTNSSSYLLQRINHHVFPDVAALSANIESVTDHLRKRIATADGEAGEQMTLRLIPAHNGKRWHQDETGGYWRMYDFLEGLVSYDVVETAEQAYAGARSYGHFLNFLSDFNAKQLTPVLPDFHNVVSRLRNFEGALKSSVPKLAERVRQCPSEIKRVYELADGLTAIQRAWENGKLSTRVTHNDTKFNNVLLTPDGRGRAVVDLDTVMPGIVHFDYGDGIRTATATVAEDEADLQLLDVDREKYRAFTEGYLSVTRDLLNPAELHYLPRSGALLAYLMAVRFLTDYFEGDVYYTTKYPEHNLVRGRNQLKLAELLLKN</sequence>
<name>A0A1H9GPN6_9BACT</name>
<reference evidence="3" key="1">
    <citation type="submission" date="2016-10" db="EMBL/GenBank/DDBJ databases">
        <authorList>
            <person name="Varghese N."/>
            <person name="Submissions S."/>
        </authorList>
    </citation>
    <scope>NUCLEOTIDE SEQUENCE [LARGE SCALE GENOMIC DNA]</scope>
    <source>
        <strain evidence="3">DSM 24740</strain>
    </source>
</reference>
<dbReference type="InterPro" id="IPR050249">
    <property type="entry name" value="Pseudomonas-type_ThrB"/>
</dbReference>
<dbReference type="Proteomes" id="UP000199021">
    <property type="component" value="Unassembled WGS sequence"/>
</dbReference>
<dbReference type="SUPFAM" id="SSF56112">
    <property type="entry name" value="Protein kinase-like (PK-like)"/>
    <property type="match status" value="1"/>
</dbReference>
<accession>A0A1H9GPN6</accession>
<evidence type="ECO:0000313" key="2">
    <source>
        <dbReference type="EMBL" id="SEQ52031.1"/>
    </source>
</evidence>
<keyword evidence="2" id="KW-0808">Transferase</keyword>
<dbReference type="GO" id="GO:0016301">
    <property type="term" value="F:kinase activity"/>
    <property type="evidence" value="ECO:0007669"/>
    <property type="project" value="UniProtKB-KW"/>
</dbReference>
<feature type="domain" description="Aminoglycoside phosphotransferase" evidence="1">
    <location>
        <begin position="21"/>
        <end position="280"/>
    </location>
</feature>
<dbReference type="PANTHER" id="PTHR21064:SF5">
    <property type="entry name" value="SLR1880 PROTEIN"/>
    <property type="match status" value="1"/>
</dbReference>
<dbReference type="STRING" id="478744.SAMN05444359_11151"/>
<gene>
    <name evidence="2" type="ORF">SAMN05444359_11151</name>
</gene>
<dbReference type="EMBL" id="FOFB01000011">
    <property type="protein sequence ID" value="SEQ52031.1"/>
    <property type="molecule type" value="Genomic_DNA"/>
</dbReference>
<dbReference type="InterPro" id="IPR002575">
    <property type="entry name" value="Aminoglycoside_PTrfase"/>
</dbReference>
<keyword evidence="3" id="KW-1185">Reference proteome</keyword>
<dbReference type="InParanoid" id="A0A1H9GPN6"/>
<organism evidence="2 3">
    <name type="scientific">Neolewinella agarilytica</name>
    <dbReference type="NCBI Taxonomy" id="478744"/>
    <lineage>
        <taxon>Bacteria</taxon>
        <taxon>Pseudomonadati</taxon>
        <taxon>Bacteroidota</taxon>
        <taxon>Saprospiria</taxon>
        <taxon>Saprospirales</taxon>
        <taxon>Lewinellaceae</taxon>
        <taxon>Neolewinella</taxon>
    </lineage>
</organism>
<dbReference type="InterPro" id="IPR011009">
    <property type="entry name" value="Kinase-like_dom_sf"/>
</dbReference>
<dbReference type="RefSeq" id="WP_090168364.1">
    <property type="nucleotide sequence ID" value="NZ_FOFB01000011.1"/>
</dbReference>
<evidence type="ECO:0000313" key="3">
    <source>
        <dbReference type="Proteomes" id="UP000199021"/>
    </source>
</evidence>
<dbReference type="Pfam" id="PF01636">
    <property type="entry name" value="APH"/>
    <property type="match status" value="1"/>
</dbReference>
<keyword evidence="2" id="KW-0418">Kinase</keyword>
<evidence type="ECO:0000259" key="1">
    <source>
        <dbReference type="Pfam" id="PF01636"/>
    </source>
</evidence>
<dbReference type="AlphaFoldDB" id="A0A1H9GPN6"/>
<dbReference type="OrthoDB" id="526037at2"/>
<protein>
    <submittedName>
        <fullName evidence="2">Ser/Thr protein kinase RdoA involved in Cpx stress response, MazF antagonist</fullName>
    </submittedName>
</protein>
<dbReference type="Gene3D" id="3.90.1200.10">
    <property type="match status" value="1"/>
</dbReference>